<protein>
    <recommendedName>
        <fullName evidence="3">Fucose-specific lectin</fullName>
    </recommendedName>
</protein>
<sequence length="417" mass="47261">MGKGIPMYISSKQNLQEDTSTRPLLVASSYAVVKASTPGLDNNLGTTYFFQQAFNENNPRTDKLIWFSCLGTSGFWSEPSIVQELNPPPRDNSSIAAVQIPGEDQISLFYVAENGTLYDVIGAPADKSDYSSPWRWKRGSLAPFTGWEARVSKNSGIAATWTFDSKLVSVPDNELWRSRYVLRVYYVDSVTSTVRELSRVSEGISRVRWYLSHIGENCSPQAKITVAHLLPNSTNQGKETVHLFYESRNRSGIRHAPIYNHTWNPEYVTTIMPNSVLDSYFAATISSDEGNMITLFYLDADTRLQQITGRGRSKNEYPDYDPLTEAQFSEPQLVEGFRLPSRYTTGDVGGGALAALWWLDESRRQNVRILYRPDPEVSPLEEETKEIWGFYKTKSFGDYFRWVGVKNISLNITRPTR</sequence>
<evidence type="ECO:0000313" key="1">
    <source>
        <dbReference type="EMBL" id="KAK6362702.1"/>
    </source>
</evidence>
<dbReference type="Gene3D" id="2.120.10.70">
    <property type="entry name" value="Fucose-specific lectin"/>
    <property type="match status" value="1"/>
</dbReference>
<dbReference type="EMBL" id="JAVHNS010000001">
    <property type="protein sequence ID" value="KAK6362702.1"/>
    <property type="molecule type" value="Genomic_DNA"/>
</dbReference>
<accession>A0AAV9VLT9</accession>
<name>A0AAV9VLT9_9PEZI</name>
<reference evidence="1 2" key="1">
    <citation type="submission" date="2019-10" db="EMBL/GenBank/DDBJ databases">
        <authorList>
            <person name="Palmer J.M."/>
        </authorList>
    </citation>
    <scope>NUCLEOTIDE SEQUENCE [LARGE SCALE GENOMIC DNA]</scope>
    <source>
        <strain evidence="1 2">TWF730</strain>
    </source>
</reference>
<evidence type="ECO:0008006" key="3">
    <source>
        <dbReference type="Google" id="ProtNLM"/>
    </source>
</evidence>
<organism evidence="1 2">
    <name type="scientific">Orbilia blumenaviensis</name>
    <dbReference type="NCBI Taxonomy" id="1796055"/>
    <lineage>
        <taxon>Eukaryota</taxon>
        <taxon>Fungi</taxon>
        <taxon>Dikarya</taxon>
        <taxon>Ascomycota</taxon>
        <taxon>Pezizomycotina</taxon>
        <taxon>Orbiliomycetes</taxon>
        <taxon>Orbiliales</taxon>
        <taxon>Orbiliaceae</taxon>
        <taxon>Orbilia</taxon>
    </lineage>
</organism>
<evidence type="ECO:0000313" key="2">
    <source>
        <dbReference type="Proteomes" id="UP001373714"/>
    </source>
</evidence>
<dbReference type="Proteomes" id="UP001373714">
    <property type="component" value="Unassembled WGS sequence"/>
</dbReference>
<keyword evidence="2" id="KW-1185">Reference proteome</keyword>
<dbReference type="AlphaFoldDB" id="A0AAV9VLT9"/>
<proteinExistence type="predicted"/>
<gene>
    <name evidence="1" type="ORF">TWF730_000158</name>
</gene>
<comment type="caution">
    <text evidence="1">The sequence shown here is derived from an EMBL/GenBank/DDBJ whole genome shotgun (WGS) entry which is preliminary data.</text>
</comment>
<dbReference type="SUPFAM" id="SSF89372">
    <property type="entry name" value="Fucose-specific lectin"/>
    <property type="match status" value="1"/>
</dbReference>